<evidence type="ECO:0000313" key="2">
    <source>
        <dbReference type="Proteomes" id="UP000004994"/>
    </source>
</evidence>
<dbReference type="PaxDb" id="4081-Solyc06g073770.1.1"/>
<sequence>MNDDIFYDLDPLFEGDEYNHRKVSNDQIPYMNNQNEEKKSTENDDKTMTIQEKDVEVARCEIDLQSLKGGEMMVRKRKTEDFSSGSTNEANHLAGLGVGEVGIREGRMLFISPRYNYLWKSPLQPLDSCRLRSNETRVRLSPRENRLTTWRGAIHGT</sequence>
<reference evidence="1" key="1">
    <citation type="journal article" date="2012" name="Nature">
        <title>The tomato genome sequence provides insights into fleshy fruit evolution.</title>
        <authorList>
            <consortium name="Tomato Genome Consortium"/>
        </authorList>
    </citation>
    <scope>NUCLEOTIDE SEQUENCE [LARGE SCALE GENOMIC DNA]</scope>
    <source>
        <strain evidence="1">cv. Heinz 1706</strain>
    </source>
</reference>
<reference evidence="1" key="2">
    <citation type="submission" date="2019-01" db="UniProtKB">
        <authorList>
            <consortium name="EnsemblPlants"/>
        </authorList>
    </citation>
    <scope>IDENTIFICATION</scope>
    <source>
        <strain evidence="1">cv. Heinz 1706</strain>
    </source>
</reference>
<dbReference type="InParanoid" id="A0A3Q7H2E6"/>
<accession>A0A3Q7H2E6</accession>
<keyword evidence="2" id="KW-1185">Reference proteome</keyword>
<dbReference type="Gramene" id="Solyc06g073770.1.1">
    <property type="protein sequence ID" value="Solyc06g073770.1.1.1"/>
    <property type="gene ID" value="Solyc06g073770.1"/>
</dbReference>
<dbReference type="AlphaFoldDB" id="A0A3Q7H2E6"/>
<dbReference type="EnsemblPlants" id="Solyc06g073770.1.1">
    <property type="protein sequence ID" value="Solyc06g073770.1.1.1"/>
    <property type="gene ID" value="Solyc06g073770.1"/>
</dbReference>
<evidence type="ECO:0000313" key="1">
    <source>
        <dbReference type="EnsemblPlants" id="Solyc06g073770.1.1.1"/>
    </source>
</evidence>
<dbReference type="Proteomes" id="UP000004994">
    <property type="component" value="Chromosome 6"/>
</dbReference>
<organism evidence="1">
    <name type="scientific">Solanum lycopersicum</name>
    <name type="common">Tomato</name>
    <name type="synonym">Lycopersicon esculentum</name>
    <dbReference type="NCBI Taxonomy" id="4081"/>
    <lineage>
        <taxon>Eukaryota</taxon>
        <taxon>Viridiplantae</taxon>
        <taxon>Streptophyta</taxon>
        <taxon>Embryophyta</taxon>
        <taxon>Tracheophyta</taxon>
        <taxon>Spermatophyta</taxon>
        <taxon>Magnoliopsida</taxon>
        <taxon>eudicotyledons</taxon>
        <taxon>Gunneridae</taxon>
        <taxon>Pentapetalae</taxon>
        <taxon>asterids</taxon>
        <taxon>lamiids</taxon>
        <taxon>Solanales</taxon>
        <taxon>Solanaceae</taxon>
        <taxon>Solanoideae</taxon>
        <taxon>Solaneae</taxon>
        <taxon>Solanum</taxon>
        <taxon>Solanum subgen. Lycopersicon</taxon>
    </lineage>
</organism>
<proteinExistence type="predicted"/>
<protein>
    <submittedName>
        <fullName evidence="1">Uncharacterized protein</fullName>
    </submittedName>
</protein>
<name>A0A3Q7H2E6_SOLLC</name>